<dbReference type="OrthoDB" id="9780149at2"/>
<dbReference type="STRING" id="693.AKJ17_14965"/>
<dbReference type="Pfam" id="PF21327">
    <property type="entry name" value="GspA_C39-like"/>
    <property type="match status" value="1"/>
</dbReference>
<dbReference type="SUPFAM" id="SSF47090">
    <property type="entry name" value="PGBD-like"/>
    <property type="match status" value="1"/>
</dbReference>
<dbReference type="InterPro" id="IPR052026">
    <property type="entry name" value="ExeA_AAA_ATPase_DNA-bind"/>
</dbReference>
<protein>
    <submittedName>
        <fullName evidence="2">General secretion pathway protein GspA</fullName>
    </submittedName>
</protein>
<evidence type="ECO:0000313" key="2">
    <source>
        <dbReference type="EMBL" id="KOO02375.1"/>
    </source>
</evidence>
<dbReference type="EMBL" id="LHPJ01000016">
    <property type="protein sequence ID" value="KOO02375.1"/>
    <property type="molecule type" value="Genomic_DNA"/>
</dbReference>
<dbReference type="CDD" id="cd00009">
    <property type="entry name" value="AAA"/>
    <property type="match status" value="1"/>
</dbReference>
<proteinExistence type="predicted"/>
<evidence type="ECO:0000313" key="3">
    <source>
        <dbReference type="Proteomes" id="UP000037515"/>
    </source>
</evidence>
<dbReference type="Pfam" id="PF01471">
    <property type="entry name" value="PG_binding_1"/>
    <property type="match status" value="1"/>
</dbReference>
<dbReference type="SMART" id="SM00382">
    <property type="entry name" value="AAA"/>
    <property type="match status" value="1"/>
</dbReference>
<gene>
    <name evidence="2" type="ORF">AKJ17_14965</name>
</gene>
<accession>A0A0M0HJX8</accession>
<dbReference type="InterPro" id="IPR002477">
    <property type="entry name" value="Peptidoglycan-bd-like"/>
</dbReference>
<dbReference type="PANTHER" id="PTHR35894">
    <property type="entry name" value="GENERAL SECRETION PATHWAY PROTEIN A-RELATED"/>
    <property type="match status" value="1"/>
</dbReference>
<dbReference type="AlphaFoldDB" id="A0A0M0HJX8"/>
<dbReference type="InterPro" id="IPR048809">
    <property type="entry name" value="GspA_C39-like"/>
</dbReference>
<comment type="caution">
    <text evidence="2">The sequence shown here is derived from an EMBL/GenBank/DDBJ whole genome shotgun (WGS) entry which is preliminary data.</text>
</comment>
<sequence length="536" mass="60056">MYKQYFGFSELPFSIVPNSRFLYQSQRHKEAILRLTAGLGEGGGFAMLTGEVGTGKTTVARAMLNGLDHSVHAGLILNPTFSNLELLEAICDEFGLDYQPESSLKQLNQVIHHFLLGNHANGTQTLLVIDEAQHLSAEVLEQLRLLTNLETESQKLLKVLLIGQPELQLKLQMPQLRQLAQRITGRYHLLPLDSAETANYIRHRLELAGGDKNLFNAKSLKLIANRTLGIPRLINLVCDSALKFAYSLGEKTPQYSTVQDACNEVMSFQPSLQQQADPKPATPAYLTYIGAGALGTILAVASYFYTPSLLEPTIDRWGNEYYPQQEAELIEREVFPSALAMQIERAKDFEQGMGDLYRVWGFQPSMLDKLCLQENEGAFSCDRVRGDIQELRAANVPVLLTLERDNLESFAVLYKLNDDKAQLLMAGKNVELSLDKLEQLWGGEYHKISRRYWNQTMKLGMRGKAVALLDKRLSQVLGKPLGKGDVYDQVLKEKVITFQRWQGLAADGIAGRKTLQRLEEVAQIDAPSLSINKEES</sequence>
<dbReference type="Pfam" id="PF13401">
    <property type="entry name" value="AAA_22"/>
    <property type="match status" value="1"/>
</dbReference>
<organism evidence="2 3">
    <name type="scientific">Vibrio nereis</name>
    <dbReference type="NCBI Taxonomy" id="693"/>
    <lineage>
        <taxon>Bacteria</taxon>
        <taxon>Pseudomonadati</taxon>
        <taxon>Pseudomonadota</taxon>
        <taxon>Gammaproteobacteria</taxon>
        <taxon>Vibrionales</taxon>
        <taxon>Vibrionaceae</taxon>
        <taxon>Vibrio</taxon>
    </lineage>
</organism>
<dbReference type="Gene3D" id="1.10.101.10">
    <property type="entry name" value="PGBD-like superfamily/PGBD"/>
    <property type="match status" value="1"/>
</dbReference>
<dbReference type="Gene3D" id="3.40.50.300">
    <property type="entry name" value="P-loop containing nucleotide triphosphate hydrolases"/>
    <property type="match status" value="1"/>
</dbReference>
<dbReference type="InterPro" id="IPR036366">
    <property type="entry name" value="PGBDSf"/>
</dbReference>
<dbReference type="RefSeq" id="WP_053396619.1">
    <property type="nucleotide sequence ID" value="NZ_LHPJ01000016.1"/>
</dbReference>
<dbReference type="InterPro" id="IPR003593">
    <property type="entry name" value="AAA+_ATPase"/>
</dbReference>
<dbReference type="InterPro" id="IPR036365">
    <property type="entry name" value="PGBD-like_sf"/>
</dbReference>
<reference evidence="3" key="1">
    <citation type="submission" date="2015-08" db="EMBL/GenBank/DDBJ databases">
        <title>Vibrio galatheae sp. nov., a novel member of the Vibrionaceae family isolated from the Solomon Islands.</title>
        <authorList>
            <person name="Giubergia S."/>
            <person name="Machado H."/>
            <person name="Mateiu R.V."/>
            <person name="Gram L."/>
        </authorList>
    </citation>
    <scope>NUCLEOTIDE SEQUENCE [LARGE SCALE GENOMIC DNA]</scope>
    <source>
        <strain evidence="3">DSM 19584</strain>
    </source>
</reference>
<dbReference type="InterPro" id="IPR027417">
    <property type="entry name" value="P-loop_NTPase"/>
</dbReference>
<keyword evidence="3" id="KW-1185">Reference proteome</keyword>
<name>A0A0M0HJX8_VIBNE</name>
<dbReference type="InterPro" id="IPR049945">
    <property type="entry name" value="AAA_22"/>
</dbReference>
<dbReference type="Gene3D" id="3.90.70.10">
    <property type="entry name" value="Cysteine proteinases"/>
    <property type="match status" value="1"/>
</dbReference>
<dbReference type="GO" id="GO:0016887">
    <property type="term" value="F:ATP hydrolysis activity"/>
    <property type="evidence" value="ECO:0007669"/>
    <property type="project" value="InterPro"/>
</dbReference>
<dbReference type="SUPFAM" id="SSF52540">
    <property type="entry name" value="P-loop containing nucleoside triphosphate hydrolases"/>
    <property type="match status" value="1"/>
</dbReference>
<dbReference type="Proteomes" id="UP000037515">
    <property type="component" value="Unassembled WGS sequence"/>
</dbReference>
<dbReference type="PATRIC" id="fig|693.5.peg.3053"/>
<dbReference type="PANTHER" id="PTHR35894:SF1">
    <property type="entry name" value="PHOSPHORIBULOKINASE _ URIDINE KINASE FAMILY"/>
    <property type="match status" value="1"/>
</dbReference>
<evidence type="ECO:0000259" key="1">
    <source>
        <dbReference type="SMART" id="SM00382"/>
    </source>
</evidence>
<feature type="domain" description="AAA+ ATPase" evidence="1">
    <location>
        <begin position="42"/>
        <end position="211"/>
    </location>
</feature>